<dbReference type="AlphaFoldDB" id="A0A1H8YU23"/>
<proteinExistence type="predicted"/>
<feature type="domain" description="SnoaL-like" evidence="2">
    <location>
        <begin position="24"/>
        <end position="120"/>
    </location>
</feature>
<dbReference type="OrthoDB" id="9797498at2"/>
<dbReference type="EMBL" id="FOEI01000001">
    <property type="protein sequence ID" value="SEP55531.1"/>
    <property type="molecule type" value="Genomic_DNA"/>
</dbReference>
<evidence type="ECO:0000256" key="1">
    <source>
        <dbReference type="SAM" id="SignalP"/>
    </source>
</evidence>
<dbReference type="STRING" id="1299341.SAMN05444005_101209"/>
<evidence type="ECO:0000259" key="2">
    <source>
        <dbReference type="Pfam" id="PF12680"/>
    </source>
</evidence>
<evidence type="ECO:0000313" key="4">
    <source>
        <dbReference type="Proteomes" id="UP000198648"/>
    </source>
</evidence>
<organism evidence="3 4">
    <name type="scientific">Flavobacterium urocaniciphilum</name>
    <dbReference type="NCBI Taxonomy" id="1299341"/>
    <lineage>
        <taxon>Bacteria</taxon>
        <taxon>Pseudomonadati</taxon>
        <taxon>Bacteroidota</taxon>
        <taxon>Flavobacteriia</taxon>
        <taxon>Flavobacteriales</taxon>
        <taxon>Flavobacteriaceae</taxon>
        <taxon>Flavobacterium</taxon>
    </lineage>
</organism>
<gene>
    <name evidence="3" type="ORF">SAMN05444005_101209</name>
</gene>
<protein>
    <recommendedName>
        <fullName evidence="2">SnoaL-like domain-containing protein</fullName>
    </recommendedName>
</protein>
<keyword evidence="4" id="KW-1185">Reference proteome</keyword>
<dbReference type="Proteomes" id="UP000198648">
    <property type="component" value="Unassembled WGS sequence"/>
</dbReference>
<accession>A0A1H8YU23</accession>
<dbReference type="InterPro" id="IPR008317">
    <property type="entry name" value="UCP030561"/>
</dbReference>
<dbReference type="InterPro" id="IPR032710">
    <property type="entry name" value="NTF2-like_dom_sf"/>
</dbReference>
<evidence type="ECO:0000313" key="3">
    <source>
        <dbReference type="EMBL" id="SEP55531.1"/>
    </source>
</evidence>
<dbReference type="RefSeq" id="WP_091463940.1">
    <property type="nucleotide sequence ID" value="NZ_FOEI01000001.1"/>
</dbReference>
<feature type="chain" id="PRO_5011594108" description="SnoaL-like domain-containing protein" evidence="1">
    <location>
        <begin position="20"/>
        <end position="126"/>
    </location>
</feature>
<dbReference type="InterPro" id="IPR037401">
    <property type="entry name" value="SnoaL-like"/>
</dbReference>
<dbReference type="Pfam" id="PF12680">
    <property type="entry name" value="SnoaL_2"/>
    <property type="match status" value="1"/>
</dbReference>
<keyword evidence="1" id="KW-0732">Signal</keyword>
<dbReference type="Gene3D" id="3.10.450.50">
    <property type="match status" value="1"/>
</dbReference>
<sequence>MRYLTLLLLFSIYSFSQNNAEKIVQTQFDAYNKQDIETFVATYADDVEIFEFGQEKPYLVGKEELRKSYASFFKTNPTNRATLLERIIQGNYVIDNEKVTSDKYNFTGTAIYLIDNNLIKKVWFIH</sequence>
<reference evidence="3 4" key="1">
    <citation type="submission" date="2016-10" db="EMBL/GenBank/DDBJ databases">
        <authorList>
            <person name="de Groot N.N."/>
        </authorList>
    </citation>
    <scope>NUCLEOTIDE SEQUENCE [LARGE SCALE GENOMIC DNA]</scope>
    <source>
        <strain evidence="3 4">DSM 27078</strain>
    </source>
</reference>
<dbReference type="SUPFAM" id="SSF54427">
    <property type="entry name" value="NTF2-like"/>
    <property type="match status" value="1"/>
</dbReference>
<dbReference type="PIRSF" id="PIRSF030561">
    <property type="entry name" value="UCP030561"/>
    <property type="match status" value="1"/>
</dbReference>
<name>A0A1H8YU23_9FLAO</name>
<feature type="signal peptide" evidence="1">
    <location>
        <begin position="1"/>
        <end position="19"/>
    </location>
</feature>